<dbReference type="InterPro" id="IPR010994">
    <property type="entry name" value="RuvA_2-like"/>
</dbReference>
<dbReference type="SUPFAM" id="SSF47781">
    <property type="entry name" value="RuvA domain 2-like"/>
    <property type="match status" value="1"/>
</dbReference>
<feature type="domain" description="Holliday junction DNA helicase RuvA C-terminal" evidence="8">
    <location>
        <begin position="159"/>
        <end position="204"/>
    </location>
</feature>
<reference evidence="9 10" key="1">
    <citation type="submission" date="2017-08" db="EMBL/GenBank/DDBJ databases">
        <title>Infants hospitalized years apart are colonized by the same room-sourced microbial strains.</title>
        <authorList>
            <person name="Brooks B."/>
            <person name="Olm M.R."/>
            <person name="Firek B.A."/>
            <person name="Baker R."/>
            <person name="Thomas B.C."/>
            <person name="Morowitz M.J."/>
            <person name="Banfield J.F."/>
        </authorList>
    </citation>
    <scope>NUCLEOTIDE SEQUENCE [LARGE SCALE GENOMIC DNA]</scope>
    <source>
        <strain evidence="9">S2_005_003_R2_43</strain>
    </source>
</reference>
<gene>
    <name evidence="6" type="primary">ruvA</name>
    <name evidence="9" type="ORF">DI565_01690</name>
</gene>
<dbReference type="GO" id="GO:0009379">
    <property type="term" value="C:Holliday junction helicase complex"/>
    <property type="evidence" value="ECO:0007669"/>
    <property type="project" value="InterPro"/>
</dbReference>
<comment type="caution">
    <text evidence="6">Lacks conserved residue(s) required for the propagation of feature annotation.</text>
</comment>
<evidence type="ECO:0000259" key="7">
    <source>
        <dbReference type="Pfam" id="PF01330"/>
    </source>
</evidence>
<dbReference type="Pfam" id="PF07499">
    <property type="entry name" value="RuvA_C"/>
    <property type="match status" value="1"/>
</dbReference>
<dbReference type="GO" id="GO:0000400">
    <property type="term" value="F:four-way junction DNA binding"/>
    <property type="evidence" value="ECO:0007669"/>
    <property type="project" value="UniProtKB-UniRule"/>
</dbReference>
<evidence type="ECO:0000256" key="1">
    <source>
        <dbReference type="ARBA" id="ARBA00022490"/>
    </source>
</evidence>
<keyword evidence="1 6" id="KW-0963">Cytoplasm</keyword>
<dbReference type="GO" id="GO:0009378">
    <property type="term" value="F:four-way junction helicase activity"/>
    <property type="evidence" value="ECO:0007669"/>
    <property type="project" value="InterPro"/>
</dbReference>
<feature type="region of interest" description="Domain I" evidence="6">
    <location>
        <begin position="1"/>
        <end position="64"/>
    </location>
</feature>
<dbReference type="Gene3D" id="1.10.150.20">
    <property type="entry name" value="5' to 3' exonuclease, C-terminal subdomain"/>
    <property type="match status" value="1"/>
</dbReference>
<evidence type="ECO:0000259" key="8">
    <source>
        <dbReference type="Pfam" id="PF07499"/>
    </source>
</evidence>
<evidence type="ECO:0000256" key="5">
    <source>
        <dbReference type="ARBA" id="ARBA00023204"/>
    </source>
</evidence>
<dbReference type="GO" id="GO:0005737">
    <property type="term" value="C:cytoplasm"/>
    <property type="evidence" value="ECO:0007669"/>
    <property type="project" value="UniProtKB-SubCell"/>
</dbReference>
<dbReference type="SUPFAM" id="SSF50249">
    <property type="entry name" value="Nucleic acid-binding proteins"/>
    <property type="match status" value="1"/>
</dbReference>
<comment type="domain">
    <text evidence="6">Has three domains with a flexible linker between the domains II and III and assumes an 'L' shape. Domain III is highly mobile and contacts RuvB.</text>
</comment>
<keyword evidence="3 6" id="KW-0238">DNA-binding</keyword>
<dbReference type="InterPro" id="IPR012340">
    <property type="entry name" value="NA-bd_OB-fold"/>
</dbReference>
<feature type="region of interest" description="Domain III" evidence="6">
    <location>
        <begin position="157"/>
        <end position="207"/>
    </location>
</feature>
<feature type="domain" description="DNA helicase Holliday junction RuvA type" evidence="7">
    <location>
        <begin position="1"/>
        <end position="62"/>
    </location>
</feature>
<name>A0A2W5KWJ5_ANCNO</name>
<evidence type="ECO:0000256" key="3">
    <source>
        <dbReference type="ARBA" id="ARBA00023125"/>
    </source>
</evidence>
<organism evidence="9 10">
    <name type="scientific">Ancylobacter novellus</name>
    <name type="common">Thiobacillus novellus</name>
    <dbReference type="NCBI Taxonomy" id="921"/>
    <lineage>
        <taxon>Bacteria</taxon>
        <taxon>Pseudomonadati</taxon>
        <taxon>Pseudomonadota</taxon>
        <taxon>Alphaproteobacteria</taxon>
        <taxon>Hyphomicrobiales</taxon>
        <taxon>Xanthobacteraceae</taxon>
        <taxon>Ancylobacter</taxon>
    </lineage>
</organism>
<evidence type="ECO:0000313" key="10">
    <source>
        <dbReference type="Proteomes" id="UP000249577"/>
    </source>
</evidence>
<keyword evidence="5 6" id="KW-0234">DNA repair</keyword>
<dbReference type="HAMAP" id="MF_00031">
    <property type="entry name" value="DNA_HJ_migration_RuvA"/>
    <property type="match status" value="1"/>
</dbReference>
<dbReference type="AlphaFoldDB" id="A0A2W5KWJ5"/>
<comment type="caution">
    <text evidence="9">The sequence shown here is derived from an EMBL/GenBank/DDBJ whole genome shotgun (WGS) entry which is preliminary data.</text>
</comment>
<evidence type="ECO:0000256" key="6">
    <source>
        <dbReference type="HAMAP-Rule" id="MF_00031"/>
    </source>
</evidence>
<comment type="subunit">
    <text evidence="6">Homotetramer. Forms an RuvA(8)-RuvB(12)-Holliday junction (HJ) complex. HJ DNA is sandwiched between 2 RuvA tetramers; dsDNA enters through RuvA and exits via RuvB. An RuvB hexamer assembles on each DNA strand where it exits the tetramer. Each RuvB hexamer is contacted by two RuvA subunits (via domain III) on 2 adjacent RuvB subunits; this complex drives branch migration. In the full resolvosome a probable DNA-RuvA(4)-RuvB(12)-RuvC(2) complex forms which resolves the HJ.</text>
</comment>
<dbReference type="InterPro" id="IPR011114">
    <property type="entry name" value="RuvA_C"/>
</dbReference>
<keyword evidence="2 6" id="KW-0227">DNA damage</keyword>
<dbReference type="Gene3D" id="1.10.8.10">
    <property type="entry name" value="DNA helicase RuvA subunit, C-terminal domain"/>
    <property type="match status" value="1"/>
</dbReference>
<dbReference type="NCBIfam" id="TIGR00084">
    <property type="entry name" value="ruvA"/>
    <property type="match status" value="1"/>
</dbReference>
<dbReference type="Proteomes" id="UP000249577">
    <property type="component" value="Unassembled WGS sequence"/>
</dbReference>
<dbReference type="GO" id="GO:0005524">
    <property type="term" value="F:ATP binding"/>
    <property type="evidence" value="ECO:0007669"/>
    <property type="project" value="InterPro"/>
</dbReference>
<dbReference type="GO" id="GO:0006281">
    <property type="term" value="P:DNA repair"/>
    <property type="evidence" value="ECO:0007669"/>
    <property type="project" value="UniProtKB-UniRule"/>
</dbReference>
<dbReference type="InterPro" id="IPR013849">
    <property type="entry name" value="DNA_helicase_Holl-junc_RuvA_I"/>
</dbReference>
<dbReference type="InterPro" id="IPR000085">
    <property type="entry name" value="RuvA"/>
</dbReference>
<dbReference type="GO" id="GO:0006310">
    <property type="term" value="P:DNA recombination"/>
    <property type="evidence" value="ECO:0007669"/>
    <property type="project" value="UniProtKB-UniRule"/>
</dbReference>
<evidence type="ECO:0000256" key="2">
    <source>
        <dbReference type="ARBA" id="ARBA00022763"/>
    </source>
</evidence>
<dbReference type="SUPFAM" id="SSF46929">
    <property type="entry name" value="DNA helicase RuvA subunit, C-terminal domain"/>
    <property type="match status" value="1"/>
</dbReference>
<evidence type="ECO:0000313" key="9">
    <source>
        <dbReference type="EMBL" id="PZQ19125.1"/>
    </source>
</evidence>
<comment type="function">
    <text evidence="6">The RuvA-RuvB-RuvC complex processes Holliday junction (HJ) DNA during genetic recombination and DNA repair, while the RuvA-RuvB complex plays an important role in the rescue of blocked DNA replication forks via replication fork reversal (RFR). RuvA specifically binds to HJ cruciform DNA, conferring on it an open structure. The RuvB hexamer acts as an ATP-dependent pump, pulling dsDNA into and through the RuvAB complex. HJ branch migration allows RuvC to scan DNA until it finds its consensus sequence, where it cleaves and resolves the cruciform DNA.</text>
</comment>
<dbReference type="GO" id="GO:0048476">
    <property type="term" value="C:Holliday junction resolvase complex"/>
    <property type="evidence" value="ECO:0007669"/>
    <property type="project" value="UniProtKB-UniRule"/>
</dbReference>
<comment type="similarity">
    <text evidence="6">Belongs to the RuvA family.</text>
</comment>
<comment type="subcellular location">
    <subcellularLocation>
        <location evidence="6">Cytoplasm</location>
    </subcellularLocation>
</comment>
<dbReference type="Gene3D" id="2.40.50.140">
    <property type="entry name" value="Nucleic acid-binding proteins"/>
    <property type="match status" value="1"/>
</dbReference>
<dbReference type="InterPro" id="IPR036267">
    <property type="entry name" value="RuvA_C_sf"/>
</dbReference>
<dbReference type="Pfam" id="PF14520">
    <property type="entry name" value="HHH_5"/>
    <property type="match status" value="1"/>
</dbReference>
<sequence>MIGKLTGTVDSVGPDWVILDVGGVGYVVYCSTKTLSRLPKAGETARLSIETHVREDRIQLFGFMADLEREWFRLLNTVQGVGTKVALGVLSVLEAPDLATAIALRDVAAISRAPGVGPKVAARIAAELKDKAPLFADVDPGLARVAGEAAEGKGPATPVRDAVSALVNLGYAAPQASAAVAAARQALGEDATTERLIRGGLKELAKG</sequence>
<evidence type="ECO:0000256" key="4">
    <source>
        <dbReference type="ARBA" id="ARBA00023172"/>
    </source>
</evidence>
<accession>A0A2W5KWJ5</accession>
<keyword evidence="4 6" id="KW-0233">DNA recombination</keyword>
<protein>
    <recommendedName>
        <fullName evidence="6">Holliday junction branch migration complex subunit RuvA</fullName>
    </recommendedName>
</protein>
<dbReference type="EMBL" id="QFPN01000001">
    <property type="protein sequence ID" value="PZQ19125.1"/>
    <property type="molecule type" value="Genomic_DNA"/>
</dbReference>
<dbReference type="Pfam" id="PF01330">
    <property type="entry name" value="RuvA_N"/>
    <property type="match status" value="1"/>
</dbReference>
<proteinExistence type="inferred from homology"/>